<feature type="compositionally biased region" description="Acidic residues" evidence="5">
    <location>
        <begin position="33"/>
        <end position="49"/>
    </location>
</feature>
<protein>
    <recommendedName>
        <fullName evidence="8">Peroxisomal membrane protein PEX25</fullName>
    </recommendedName>
</protein>
<evidence type="ECO:0000256" key="3">
    <source>
        <dbReference type="ARBA" id="ARBA00023140"/>
    </source>
</evidence>
<dbReference type="OrthoDB" id="411017at2759"/>
<dbReference type="GO" id="GO:0016559">
    <property type="term" value="P:peroxisome fission"/>
    <property type="evidence" value="ECO:0007669"/>
    <property type="project" value="InterPro"/>
</dbReference>
<dbReference type="PANTHER" id="PTHR12652">
    <property type="entry name" value="PEROXISOMAL BIOGENESIS FACTOR 11"/>
    <property type="match status" value="1"/>
</dbReference>
<comment type="caution">
    <text evidence="6">The sequence shown here is derived from an EMBL/GenBank/DDBJ whole genome shotgun (WGS) entry which is preliminary data.</text>
</comment>
<comment type="subcellular location">
    <subcellularLocation>
        <location evidence="4">Peroxisome membrane</location>
    </subcellularLocation>
</comment>
<evidence type="ECO:0000313" key="6">
    <source>
        <dbReference type="EMBL" id="KAH3686806.1"/>
    </source>
</evidence>
<keyword evidence="1" id="KW-0962">Peroxisome biogenesis</keyword>
<feature type="region of interest" description="Disordered" evidence="5">
    <location>
        <begin position="28"/>
        <end position="56"/>
    </location>
</feature>
<dbReference type="GO" id="GO:0005778">
    <property type="term" value="C:peroxisomal membrane"/>
    <property type="evidence" value="ECO:0007669"/>
    <property type="project" value="UniProtKB-SubCell"/>
</dbReference>
<dbReference type="PANTHER" id="PTHR12652:SF50">
    <property type="entry name" value="PEROXIN 11"/>
    <property type="match status" value="1"/>
</dbReference>
<sequence>MDYSIASHNGSTDTNIFSTSYHNGIKPLASSYGDDDDDTSVQDNDDEEEKGEKQLINVKPIPLSSSELSTDSNVHLIHKRVKLIDIILSMIKRVAGKDKIAKIIQYSLNIFKFFLIKSRGYMATTTTATAAAKTLLTNNPLRYLTALIVQHSLLLESKISFVASQISSFRYAMRFGTAPLLVYKFLCKLQNMLHPHNKEALSIDKFFNLQFLSEVNDVYYQIFDELELLFKLKIFTNPEISSFVSDQAAIGWMIDILLTFKNKLQALQENRYKQQDLSISIQVRTKASELSSKFLNNTNFRNEILKEFNAKNNNKLTQQLTELREEEVELYFDLLKNSCDFTCDFIDLFGSQIRKVVNLSPLVYLGSGWCAGFIGARKVWKACEKELAASH</sequence>
<gene>
    <name evidence="6" type="ORF">WICPIJ_002203</name>
</gene>
<evidence type="ECO:0000313" key="7">
    <source>
        <dbReference type="Proteomes" id="UP000774326"/>
    </source>
</evidence>
<dbReference type="AlphaFoldDB" id="A0A9P8TPV8"/>
<evidence type="ECO:0000256" key="1">
    <source>
        <dbReference type="ARBA" id="ARBA00022593"/>
    </source>
</evidence>
<name>A0A9P8TPV8_WICPI</name>
<proteinExistence type="predicted"/>
<dbReference type="Pfam" id="PF05648">
    <property type="entry name" value="PEX11"/>
    <property type="match status" value="1"/>
</dbReference>
<dbReference type="InterPro" id="IPR008733">
    <property type="entry name" value="PEX11"/>
</dbReference>
<dbReference type="Proteomes" id="UP000774326">
    <property type="component" value="Unassembled WGS sequence"/>
</dbReference>
<reference evidence="6" key="1">
    <citation type="journal article" date="2021" name="Open Biol.">
        <title>Shared evolutionary footprints suggest mitochondrial oxidative damage underlies multiple complex I losses in fungi.</title>
        <authorList>
            <person name="Schikora-Tamarit M.A."/>
            <person name="Marcet-Houben M."/>
            <person name="Nosek J."/>
            <person name="Gabaldon T."/>
        </authorList>
    </citation>
    <scope>NUCLEOTIDE SEQUENCE</scope>
    <source>
        <strain evidence="6">CBS2887</strain>
    </source>
</reference>
<reference evidence="6" key="2">
    <citation type="submission" date="2021-01" db="EMBL/GenBank/DDBJ databases">
        <authorList>
            <person name="Schikora-Tamarit M.A."/>
        </authorList>
    </citation>
    <scope>NUCLEOTIDE SEQUENCE</scope>
    <source>
        <strain evidence="6">CBS2887</strain>
    </source>
</reference>
<accession>A0A9P8TPV8</accession>
<evidence type="ECO:0000256" key="4">
    <source>
        <dbReference type="ARBA" id="ARBA00046271"/>
    </source>
</evidence>
<dbReference type="EMBL" id="JAEUBG010001190">
    <property type="protein sequence ID" value="KAH3686806.1"/>
    <property type="molecule type" value="Genomic_DNA"/>
</dbReference>
<organism evidence="6 7">
    <name type="scientific">Wickerhamomyces pijperi</name>
    <name type="common">Yeast</name>
    <name type="synonym">Pichia pijperi</name>
    <dbReference type="NCBI Taxonomy" id="599730"/>
    <lineage>
        <taxon>Eukaryota</taxon>
        <taxon>Fungi</taxon>
        <taxon>Dikarya</taxon>
        <taxon>Ascomycota</taxon>
        <taxon>Saccharomycotina</taxon>
        <taxon>Saccharomycetes</taxon>
        <taxon>Phaffomycetales</taxon>
        <taxon>Wickerhamomycetaceae</taxon>
        <taxon>Wickerhamomyces</taxon>
    </lineage>
</organism>
<evidence type="ECO:0008006" key="8">
    <source>
        <dbReference type="Google" id="ProtNLM"/>
    </source>
</evidence>
<evidence type="ECO:0000256" key="5">
    <source>
        <dbReference type="SAM" id="MobiDB-lite"/>
    </source>
</evidence>
<keyword evidence="2" id="KW-0472">Membrane</keyword>
<keyword evidence="7" id="KW-1185">Reference proteome</keyword>
<keyword evidence="3" id="KW-0576">Peroxisome</keyword>
<evidence type="ECO:0000256" key="2">
    <source>
        <dbReference type="ARBA" id="ARBA00023136"/>
    </source>
</evidence>